<dbReference type="InterPro" id="IPR011829">
    <property type="entry name" value="TTC_DH"/>
</dbReference>
<keyword evidence="8" id="KW-0520">NAD</keyword>
<dbReference type="EMBL" id="JAPQKL010000002">
    <property type="protein sequence ID" value="KAJ5143750.1"/>
    <property type="molecule type" value="Genomic_DNA"/>
</dbReference>
<dbReference type="InterPro" id="IPR024084">
    <property type="entry name" value="IsoPropMal-DH-like_dom"/>
</dbReference>
<dbReference type="FunFam" id="3.30.870.10:FF:000047">
    <property type="entry name" value="Probable tyrosyl-DNA phosphodiesterase"/>
    <property type="match status" value="1"/>
</dbReference>
<dbReference type="GO" id="GO:0046553">
    <property type="term" value="F:D-malate dehydrogenase (decarboxylating) (NAD+) activity"/>
    <property type="evidence" value="ECO:0007669"/>
    <property type="project" value="UniProtKB-EC"/>
</dbReference>
<feature type="region of interest" description="Disordered" evidence="14">
    <location>
        <begin position="369"/>
        <end position="460"/>
    </location>
</feature>
<dbReference type="GO" id="GO:0008081">
    <property type="term" value="F:phosphoric diester hydrolase activity"/>
    <property type="evidence" value="ECO:0007669"/>
    <property type="project" value="InterPro"/>
</dbReference>
<dbReference type="InterPro" id="IPR019818">
    <property type="entry name" value="IsoCit/isopropylmalate_DH_CS"/>
</dbReference>
<keyword evidence="9" id="KW-0464">Manganese</keyword>
<dbReference type="SUPFAM" id="SSF56024">
    <property type="entry name" value="Phospholipase D/nuclease"/>
    <property type="match status" value="2"/>
</dbReference>
<dbReference type="PANTHER" id="PTHR43275">
    <property type="entry name" value="D-MALATE DEHYDROGENASE [DECARBOXYLATING]"/>
    <property type="match status" value="1"/>
</dbReference>
<dbReference type="GO" id="GO:0051287">
    <property type="term" value="F:NAD binding"/>
    <property type="evidence" value="ECO:0007669"/>
    <property type="project" value="InterPro"/>
</dbReference>
<keyword evidence="5" id="KW-0479">Metal-binding</keyword>
<evidence type="ECO:0000256" key="12">
    <source>
        <dbReference type="PIRSR" id="PIRSR610347-2"/>
    </source>
</evidence>
<keyword evidence="7" id="KW-0560">Oxidoreductase</keyword>
<dbReference type="SUPFAM" id="SSF53659">
    <property type="entry name" value="Isocitrate/Isopropylmalate dehydrogenase-like"/>
    <property type="match status" value="1"/>
</dbReference>
<dbReference type="RefSeq" id="XP_056525394.1">
    <property type="nucleotide sequence ID" value="XM_056663281.1"/>
</dbReference>
<dbReference type="GeneID" id="81402451"/>
<evidence type="ECO:0000256" key="7">
    <source>
        <dbReference type="ARBA" id="ARBA00023002"/>
    </source>
</evidence>
<evidence type="ECO:0000256" key="1">
    <source>
        <dbReference type="ARBA" id="ARBA00001936"/>
    </source>
</evidence>
<dbReference type="Proteomes" id="UP001149079">
    <property type="component" value="Unassembled WGS sequence"/>
</dbReference>
<evidence type="ECO:0000256" key="9">
    <source>
        <dbReference type="ARBA" id="ARBA00023211"/>
    </source>
</evidence>
<feature type="compositionally biased region" description="Polar residues" evidence="14">
    <location>
        <begin position="410"/>
        <end position="422"/>
    </location>
</feature>
<evidence type="ECO:0000256" key="2">
    <source>
        <dbReference type="ARBA" id="ARBA00001946"/>
    </source>
</evidence>
<evidence type="ECO:0000256" key="14">
    <source>
        <dbReference type="SAM" id="MobiDB-lite"/>
    </source>
</evidence>
<dbReference type="Gene3D" id="3.30.870.10">
    <property type="entry name" value="Endonuclease Chain A"/>
    <property type="match status" value="2"/>
</dbReference>
<dbReference type="GO" id="GO:0005634">
    <property type="term" value="C:nucleus"/>
    <property type="evidence" value="ECO:0007669"/>
    <property type="project" value="InterPro"/>
</dbReference>
<comment type="cofactor">
    <cofactor evidence="2">
        <name>Mg(2+)</name>
        <dbReference type="ChEBI" id="CHEBI:18420"/>
    </cofactor>
</comment>
<evidence type="ECO:0000256" key="8">
    <source>
        <dbReference type="ARBA" id="ARBA00023027"/>
    </source>
</evidence>
<name>A0A9W9HBQ4_9EURO</name>
<dbReference type="GO" id="GO:0000287">
    <property type="term" value="F:magnesium ion binding"/>
    <property type="evidence" value="ECO:0007669"/>
    <property type="project" value="InterPro"/>
</dbReference>
<dbReference type="CDD" id="cd09123">
    <property type="entry name" value="PLDc_Tdp1_2"/>
    <property type="match status" value="1"/>
</dbReference>
<dbReference type="CDD" id="cd09194">
    <property type="entry name" value="PLDc_yTdp1_1"/>
    <property type="match status" value="1"/>
</dbReference>
<organism evidence="16 17">
    <name type="scientific">Penicillium bovifimosum</name>
    <dbReference type="NCBI Taxonomy" id="126998"/>
    <lineage>
        <taxon>Eukaryota</taxon>
        <taxon>Fungi</taxon>
        <taxon>Dikarya</taxon>
        <taxon>Ascomycota</taxon>
        <taxon>Pezizomycotina</taxon>
        <taxon>Eurotiomycetes</taxon>
        <taxon>Eurotiomycetidae</taxon>
        <taxon>Eurotiales</taxon>
        <taxon>Aspergillaceae</taxon>
        <taxon>Penicillium</taxon>
    </lineage>
</organism>
<evidence type="ECO:0000256" key="4">
    <source>
        <dbReference type="ARBA" id="ARBA00013126"/>
    </source>
</evidence>
<dbReference type="Gene3D" id="3.40.718.10">
    <property type="entry name" value="Isopropylmalate Dehydrogenase"/>
    <property type="match status" value="1"/>
</dbReference>
<feature type="domain" description="Isopropylmalate dehydrogenase-like" evidence="15">
    <location>
        <begin position="8"/>
        <end position="351"/>
    </location>
</feature>
<reference evidence="16" key="1">
    <citation type="submission" date="2022-11" db="EMBL/GenBank/DDBJ databases">
        <authorList>
            <person name="Petersen C."/>
        </authorList>
    </citation>
    <scope>NUCLEOTIDE SEQUENCE</scope>
    <source>
        <strain evidence="16">IBT 22155</strain>
    </source>
</reference>
<evidence type="ECO:0000259" key="15">
    <source>
        <dbReference type="SMART" id="SM01329"/>
    </source>
</evidence>
<evidence type="ECO:0000256" key="11">
    <source>
        <dbReference type="PIRSR" id="PIRSR610347-1"/>
    </source>
</evidence>
<dbReference type="PANTHER" id="PTHR43275:SF1">
    <property type="entry name" value="D-MALATE DEHYDROGENASE [DECARBOXYLATING]"/>
    <property type="match status" value="1"/>
</dbReference>
<protein>
    <recommendedName>
        <fullName evidence="4">D-malate dehydrogenase (decarboxylating)</fullName>
        <ecNumber evidence="4">1.1.1.83</ecNumber>
    </recommendedName>
</protein>
<dbReference type="FunFam" id="3.30.870.10:FF:000038">
    <property type="entry name" value="Probable tyrosyl-DNA phosphodiesterase"/>
    <property type="match status" value="1"/>
</dbReference>
<dbReference type="OrthoDB" id="47785at2759"/>
<comment type="caution">
    <text evidence="16">The sequence shown here is derived from an EMBL/GenBank/DDBJ whole genome shotgun (WGS) entry which is preliminary data.</text>
</comment>
<dbReference type="InterPro" id="IPR050501">
    <property type="entry name" value="ICDH/IPMDH"/>
</dbReference>
<evidence type="ECO:0000256" key="6">
    <source>
        <dbReference type="ARBA" id="ARBA00022842"/>
    </source>
</evidence>
<evidence type="ECO:0000313" key="16">
    <source>
        <dbReference type="EMBL" id="KAJ5143750.1"/>
    </source>
</evidence>
<dbReference type="InterPro" id="IPR010347">
    <property type="entry name" value="Tdp1"/>
</dbReference>
<dbReference type="EC" id="1.1.1.83" evidence="4"/>
<comment type="catalytic activity">
    <reaction evidence="10">
        <text>(R)-malate + NAD(+) = pyruvate + CO2 + NADH</text>
        <dbReference type="Rhea" id="RHEA:18365"/>
        <dbReference type="ChEBI" id="CHEBI:15361"/>
        <dbReference type="ChEBI" id="CHEBI:15588"/>
        <dbReference type="ChEBI" id="CHEBI:16526"/>
        <dbReference type="ChEBI" id="CHEBI:57540"/>
        <dbReference type="ChEBI" id="CHEBI:57945"/>
        <dbReference type="EC" id="1.1.1.83"/>
    </reaction>
</comment>
<dbReference type="PROSITE" id="PS00470">
    <property type="entry name" value="IDH_IMDH"/>
    <property type="match status" value="1"/>
</dbReference>
<evidence type="ECO:0000256" key="3">
    <source>
        <dbReference type="ARBA" id="ARBA00007769"/>
    </source>
</evidence>
<feature type="binding site" evidence="12">
    <location>
        <position position="826"/>
    </location>
    <ligand>
        <name>substrate</name>
    </ligand>
</feature>
<dbReference type="GO" id="GO:0006281">
    <property type="term" value="P:DNA repair"/>
    <property type="evidence" value="ECO:0007669"/>
    <property type="project" value="InterPro"/>
</dbReference>
<evidence type="ECO:0000256" key="13">
    <source>
        <dbReference type="PIRSR" id="PIRSR610347-3"/>
    </source>
</evidence>
<feature type="active site" description="Proton donor/acceptor" evidence="11">
    <location>
        <position position="824"/>
    </location>
</feature>
<keyword evidence="6" id="KW-0460">Magnesium</keyword>
<feature type="active site" description="Nucleophile" evidence="11">
    <location>
        <position position="567"/>
    </location>
</feature>
<feature type="site" description="Interaction with DNA" evidence="13">
    <location>
        <position position="850"/>
    </location>
</feature>
<dbReference type="SMART" id="SM01329">
    <property type="entry name" value="Iso_dh"/>
    <property type="match status" value="1"/>
</dbReference>
<comment type="similarity">
    <text evidence="3">Belongs to the isocitrate and isopropylmalate dehydrogenases family.</text>
</comment>
<sequence length="960" mass="106141">MAAQKTYSIASIPADGIGPEVINAGITALNALTDTLKTFKLEFKNYDWSSETFKKTGKYIPDGGLEELKKHDAIFFGAVGAPDVPDHISLWGLRLAICQTFQQYANVRPTRVFRGTESPLRNCGPKDLDWVIVRENSEGEYAGQGGRSHVGKPWEVATEVSIFSRHGVERIMRFAFETAQKRPRKLLTVVTKSNAQRNGLVLWDEVAKAVAKDFPDVTVDKMLVDAMTTRMVLKPESLDTIVATNLHADILSDLAAALAGSIGIAPTSNLDPTREYPSMFEPIHGSAFDITGMGISNPVATFWTAAEMLAWLGEEEASKQLLDCVENVCEQGVLTRDLGGDATTKQVTDAVVAEIKKLGAKTLERSLVDRPNPGIATAFSSKPINPQPNGNLLQSNNKMEPPSKKPRLSESGTDGTVNTTFASLHRAISPPLRRATSQPSKDLQTPAGDKTYPTGSNSDRIQYVNSPTQLTYIRDLPAGNNVDTVRLRDILGDPMIRECWQFNYLFDVDFLMSHFDEDVKDSVQVKVVHGSWRKEDSNRVRVEEACSQYPNVEPIVAYMPEAFGTHHSKMMILLRHDDLAQIIIHTANMIHMDWTNMTQAVWRSPLLPLQKEVPSGPQPDTKFGSGVRFKRDILTYLKAYGPQRTGPLVQQLNTYDFGAIRAALVASVPSKKHISDCSSEEDTLWGWPALKDTMRRIPIQQKKTNKKPHIVIQISSVATLGQTNKWLKEIFFKVLAPTPPPPQQPTYSIIFPTPDEIRRSLNGYNSGGSIHMKTQSPAQQKQLQYMRPHLCQWAGDVLPPGTCIDLSEDSSPKREAGRNRAAPHIKTYVRFADSDMKSIDWAMVSSANLSTQAWGAAPNAGGEVRICSWEIGVVFWPELFREDTGEGTASGLEKGGSTALMVPCFKADCPSIPDGAETDLLVGFRMPYDLPLTPYGVGDEPWCATASHRLPDWRGQSWIV</sequence>
<reference evidence="16" key="2">
    <citation type="journal article" date="2023" name="IMA Fungus">
        <title>Comparative genomic study of the Penicillium genus elucidates a diverse pangenome and 15 lateral gene transfer events.</title>
        <authorList>
            <person name="Petersen C."/>
            <person name="Sorensen T."/>
            <person name="Nielsen M.R."/>
            <person name="Sondergaard T.E."/>
            <person name="Sorensen J.L."/>
            <person name="Fitzpatrick D.A."/>
            <person name="Frisvad J.C."/>
            <person name="Nielsen K.L."/>
        </authorList>
    </citation>
    <scope>NUCLEOTIDE SEQUENCE</scope>
    <source>
        <strain evidence="16">IBT 22155</strain>
    </source>
</reference>
<dbReference type="Pfam" id="PF00180">
    <property type="entry name" value="Iso_dh"/>
    <property type="match status" value="1"/>
</dbReference>
<evidence type="ECO:0000313" key="17">
    <source>
        <dbReference type="Proteomes" id="UP001149079"/>
    </source>
</evidence>
<proteinExistence type="inferred from homology"/>
<feature type="binding site" evidence="12">
    <location>
        <position position="569"/>
    </location>
    <ligand>
        <name>substrate</name>
    </ligand>
</feature>
<comment type="cofactor">
    <cofactor evidence="1">
        <name>Mn(2+)</name>
        <dbReference type="ChEBI" id="CHEBI:29035"/>
    </cofactor>
</comment>
<dbReference type="Pfam" id="PF06087">
    <property type="entry name" value="Tyr-DNA_phospho"/>
    <property type="match status" value="1"/>
</dbReference>
<dbReference type="NCBIfam" id="TIGR02089">
    <property type="entry name" value="TTC"/>
    <property type="match status" value="1"/>
</dbReference>
<evidence type="ECO:0000256" key="10">
    <source>
        <dbReference type="ARBA" id="ARBA00049301"/>
    </source>
</evidence>
<keyword evidence="17" id="KW-1185">Reference proteome</keyword>
<feature type="compositionally biased region" description="Polar residues" evidence="14">
    <location>
        <begin position="378"/>
        <end position="398"/>
    </location>
</feature>
<accession>A0A9W9HBQ4</accession>
<dbReference type="AlphaFoldDB" id="A0A9W9HBQ4"/>
<gene>
    <name evidence="16" type="ORF">N7515_002537</name>
</gene>
<evidence type="ECO:0000256" key="5">
    <source>
        <dbReference type="ARBA" id="ARBA00022723"/>
    </source>
</evidence>